<proteinExistence type="predicted"/>
<evidence type="ECO:0000313" key="1">
    <source>
        <dbReference type="EMBL" id="KAJ8884422.1"/>
    </source>
</evidence>
<comment type="caution">
    <text evidence="1">The sequence shown here is derived from an EMBL/GenBank/DDBJ whole genome shotgun (WGS) entry which is preliminary data.</text>
</comment>
<dbReference type="EMBL" id="JARBHB010000005">
    <property type="protein sequence ID" value="KAJ8884422.1"/>
    <property type="molecule type" value="Genomic_DNA"/>
</dbReference>
<protein>
    <submittedName>
        <fullName evidence="1">Uncharacterized protein</fullName>
    </submittedName>
</protein>
<dbReference type="Proteomes" id="UP001159363">
    <property type="component" value="Chromosome 4"/>
</dbReference>
<keyword evidence="2" id="KW-1185">Reference proteome</keyword>
<reference evidence="1 2" key="1">
    <citation type="submission" date="2023-02" db="EMBL/GenBank/DDBJ databases">
        <title>LHISI_Scaffold_Assembly.</title>
        <authorList>
            <person name="Stuart O.P."/>
            <person name="Cleave R."/>
            <person name="Magrath M.J.L."/>
            <person name="Mikheyev A.S."/>
        </authorList>
    </citation>
    <scope>NUCLEOTIDE SEQUENCE [LARGE SCALE GENOMIC DNA]</scope>
    <source>
        <strain evidence="1">Daus_M_001</strain>
        <tissue evidence="1">Leg muscle</tissue>
    </source>
</reference>
<feature type="non-terminal residue" evidence="1">
    <location>
        <position position="67"/>
    </location>
</feature>
<accession>A0ABQ9HJL0</accession>
<organism evidence="1 2">
    <name type="scientific">Dryococelus australis</name>
    <dbReference type="NCBI Taxonomy" id="614101"/>
    <lineage>
        <taxon>Eukaryota</taxon>
        <taxon>Metazoa</taxon>
        <taxon>Ecdysozoa</taxon>
        <taxon>Arthropoda</taxon>
        <taxon>Hexapoda</taxon>
        <taxon>Insecta</taxon>
        <taxon>Pterygota</taxon>
        <taxon>Neoptera</taxon>
        <taxon>Polyneoptera</taxon>
        <taxon>Phasmatodea</taxon>
        <taxon>Verophasmatodea</taxon>
        <taxon>Anareolatae</taxon>
        <taxon>Phasmatidae</taxon>
        <taxon>Eurycanthinae</taxon>
        <taxon>Dryococelus</taxon>
    </lineage>
</organism>
<evidence type="ECO:0000313" key="2">
    <source>
        <dbReference type="Proteomes" id="UP001159363"/>
    </source>
</evidence>
<name>A0ABQ9HJL0_9NEOP</name>
<gene>
    <name evidence="1" type="ORF">PR048_016279</name>
</gene>
<sequence length="67" mass="7997">MQIINVHNTRTANVNHYKFIRKPDFSNACIKFTQEYIKFFVTSVVRTLDKQAVHCLRVLRSTKRKQN</sequence>